<sequence length="423" mass="49216">MVGEDNIPDNKPLVFAPNHQNALSDPMALVLHLAHQPVWLARADIFGQSKIVDAILRFMKILPVYRIRDGIGNLEKNDATFNTSVKILENNASLALFPEAAHTGKRQVKEHKKAVPRIVFMAEEKSGGQLDIQIIPTGIHYSHYWKFNRVLLVNLGQPVKVKDFYDLYLTDAQAGIKKLKEAIYEATLPLIVNFKSKQYYDIFERILKIYGPRFLKRSGLKHTHGHLFKTDQVLANRLDQMESEKPEATGKMVERVKGYHQKLKKHQLKNRVVKPGNKCLLPLMGNALLLVFTLPLFLYGLVFNALPFFLIDRYVRTRVKDVVFWSSYILVASMVLFPLFYLLQFWAISAWVQDLRLAFLMVVSWPFMGKLAFNWYILWRKTSGQFNFYRIKWFNKSLFNWLIAEKQAIYQLLDEHLKPADFK</sequence>
<dbReference type="Proteomes" id="UP000032900">
    <property type="component" value="Unassembled WGS sequence"/>
</dbReference>
<proteinExistence type="predicted"/>
<evidence type="ECO:0000259" key="2">
    <source>
        <dbReference type="SMART" id="SM00563"/>
    </source>
</evidence>
<dbReference type="GO" id="GO:0008654">
    <property type="term" value="P:phospholipid biosynthetic process"/>
    <property type="evidence" value="ECO:0007669"/>
    <property type="project" value="TreeGrafter"/>
</dbReference>
<dbReference type="EMBL" id="BAZW01000013">
    <property type="protein sequence ID" value="GAO29803.1"/>
    <property type="molecule type" value="Genomic_DNA"/>
</dbReference>
<dbReference type="InterPro" id="IPR002123">
    <property type="entry name" value="Plipid/glycerol_acylTrfase"/>
</dbReference>
<dbReference type="PANTHER" id="PTHR31605">
    <property type="entry name" value="GLYCEROL-3-PHOSPHATE O-ACYLTRANSFERASE 1"/>
    <property type="match status" value="1"/>
</dbReference>
<organism evidence="3 4">
    <name type="scientific">Geofilum rubicundum JCM 15548</name>
    <dbReference type="NCBI Taxonomy" id="1236989"/>
    <lineage>
        <taxon>Bacteria</taxon>
        <taxon>Pseudomonadati</taxon>
        <taxon>Bacteroidota</taxon>
        <taxon>Bacteroidia</taxon>
        <taxon>Marinilabiliales</taxon>
        <taxon>Marinilabiliaceae</taxon>
        <taxon>Geofilum</taxon>
    </lineage>
</organism>
<keyword evidence="1" id="KW-1133">Transmembrane helix</keyword>
<protein>
    <recommendedName>
        <fullName evidence="2">Phospholipid/glycerol acyltransferase domain-containing protein</fullName>
    </recommendedName>
</protein>
<feature type="transmembrane region" description="Helical" evidence="1">
    <location>
        <begin position="322"/>
        <end position="343"/>
    </location>
</feature>
<dbReference type="InterPro" id="IPR052744">
    <property type="entry name" value="GPAT/DAPAT"/>
</dbReference>
<accession>A0A0E9LWW6</accession>
<dbReference type="GO" id="GO:0004366">
    <property type="term" value="F:glycerol-3-phosphate O-acyltransferase activity"/>
    <property type="evidence" value="ECO:0007669"/>
    <property type="project" value="TreeGrafter"/>
</dbReference>
<evidence type="ECO:0000256" key="1">
    <source>
        <dbReference type="SAM" id="Phobius"/>
    </source>
</evidence>
<dbReference type="STRING" id="1236989.JCM15548_12030"/>
<name>A0A0E9LWW6_9BACT</name>
<feature type="domain" description="Phospholipid/glycerol acyltransferase" evidence="2">
    <location>
        <begin position="13"/>
        <end position="142"/>
    </location>
</feature>
<reference evidence="3 4" key="1">
    <citation type="journal article" date="2015" name="Microbes Environ.">
        <title>Distribution and evolution of nitrogen fixation genes in the phylum bacteroidetes.</title>
        <authorList>
            <person name="Inoue J."/>
            <person name="Oshima K."/>
            <person name="Suda W."/>
            <person name="Sakamoto M."/>
            <person name="Iino T."/>
            <person name="Noda S."/>
            <person name="Hongoh Y."/>
            <person name="Hattori M."/>
            <person name="Ohkuma M."/>
        </authorList>
    </citation>
    <scope>NUCLEOTIDE SEQUENCE [LARGE SCALE GENOMIC DNA]</scope>
    <source>
        <strain evidence="3">JCM 15548</strain>
    </source>
</reference>
<dbReference type="Pfam" id="PF01553">
    <property type="entry name" value="Acyltransferase"/>
    <property type="match status" value="1"/>
</dbReference>
<dbReference type="AlphaFoldDB" id="A0A0E9LWW6"/>
<feature type="transmembrane region" description="Helical" evidence="1">
    <location>
        <begin position="355"/>
        <end position="378"/>
    </location>
</feature>
<keyword evidence="4" id="KW-1185">Reference proteome</keyword>
<evidence type="ECO:0000313" key="4">
    <source>
        <dbReference type="Proteomes" id="UP000032900"/>
    </source>
</evidence>
<keyword evidence="1" id="KW-0812">Transmembrane</keyword>
<dbReference type="SUPFAM" id="SSF69593">
    <property type="entry name" value="Glycerol-3-phosphate (1)-acyltransferase"/>
    <property type="match status" value="1"/>
</dbReference>
<keyword evidence="1" id="KW-0472">Membrane</keyword>
<evidence type="ECO:0000313" key="3">
    <source>
        <dbReference type="EMBL" id="GAO29803.1"/>
    </source>
</evidence>
<comment type="caution">
    <text evidence="3">The sequence shown here is derived from an EMBL/GenBank/DDBJ whole genome shotgun (WGS) entry which is preliminary data.</text>
</comment>
<dbReference type="PANTHER" id="PTHR31605:SF0">
    <property type="entry name" value="GLYCEROL-3-PHOSPHATE O-ACYLTRANSFERASE 1"/>
    <property type="match status" value="1"/>
</dbReference>
<dbReference type="GO" id="GO:0016287">
    <property type="term" value="F:glycerone-phosphate O-acyltransferase activity"/>
    <property type="evidence" value="ECO:0007669"/>
    <property type="project" value="TreeGrafter"/>
</dbReference>
<gene>
    <name evidence="3" type="ORF">JCM15548_12030</name>
</gene>
<feature type="transmembrane region" description="Helical" evidence="1">
    <location>
        <begin position="287"/>
        <end position="310"/>
    </location>
</feature>
<dbReference type="SMART" id="SM00563">
    <property type="entry name" value="PlsC"/>
    <property type="match status" value="1"/>
</dbReference>